<protein>
    <submittedName>
        <fullName evidence="7">Integrase</fullName>
    </submittedName>
</protein>
<gene>
    <name evidence="7" type="ORF">COA07_15165</name>
</gene>
<evidence type="ECO:0000256" key="2">
    <source>
        <dbReference type="ARBA" id="ARBA00023125"/>
    </source>
</evidence>
<feature type="domain" description="Core-binding (CB)" evidence="6">
    <location>
        <begin position="103"/>
        <end position="201"/>
    </location>
</feature>
<dbReference type="PROSITE" id="PS51898">
    <property type="entry name" value="TYR_RECOMBINASE"/>
    <property type="match status" value="1"/>
</dbReference>
<keyword evidence="2 4" id="KW-0238">DNA-binding</keyword>
<keyword evidence="3" id="KW-0233">DNA recombination</keyword>
<accession>A0A2A4I4D1</accession>
<dbReference type="InterPro" id="IPR002104">
    <property type="entry name" value="Integrase_catalytic"/>
</dbReference>
<sequence>MAKTLIEHRISGRADRKRLAASSTPYWRSVDPDVHLGYRKGVRGGTWLVRWRVGAGYRQASLGTADDELHEGTMSFDTAIREARSFVERARASERAAAQGAPTTVGSAIETYIGKRDARHKARSGKAVRSDANHRLTRYVIGKASSGRRAAIARAPLADVELHALTEAQLRNWLGDLPGELKEATQRRLINDLRAALNEAYSTKRDGLPAGLPEIVKNGLRLDAVAFDRDPIARENQILNDAQISRIVEVARDVDAEQGWEGDLYHLILVLAATGSRFSQIARVRVGDFLPGESRLMVPFSYKGKRERGGETPVPLGADVVEALKTVAAGRSASEPLLQRWRRKQAPGGIRWVKESRGAWELATEIVRAWGVIRERVGLPDIVPYALRHSSIVRGIRANLPIRLVAELHDTSVAMIERHYGRYIAGSFHELAARAVVQLVRDG</sequence>
<reference evidence="7 8" key="1">
    <citation type="submission" date="2017-09" db="EMBL/GenBank/DDBJ databases">
        <title>Sphingomonas adhaesiva DSM 7418, whole genome shotgun sequence.</title>
        <authorList>
            <person name="Feng G."/>
            <person name="Zhu H."/>
        </authorList>
    </citation>
    <scope>NUCLEOTIDE SEQUENCE [LARGE SCALE GENOMIC DNA]</scope>
    <source>
        <strain evidence="7 8">DSM 7418</strain>
    </source>
</reference>
<evidence type="ECO:0000256" key="4">
    <source>
        <dbReference type="PROSITE-ProRule" id="PRU01248"/>
    </source>
</evidence>
<dbReference type="GO" id="GO:0003677">
    <property type="term" value="F:DNA binding"/>
    <property type="evidence" value="ECO:0007669"/>
    <property type="project" value="UniProtKB-UniRule"/>
</dbReference>
<organism evidence="7 8">
    <name type="scientific">Sphingomonas adhaesiva</name>
    <dbReference type="NCBI Taxonomy" id="28212"/>
    <lineage>
        <taxon>Bacteria</taxon>
        <taxon>Pseudomonadati</taxon>
        <taxon>Pseudomonadota</taxon>
        <taxon>Alphaproteobacteria</taxon>
        <taxon>Sphingomonadales</taxon>
        <taxon>Sphingomonadaceae</taxon>
        <taxon>Sphingomonas</taxon>
    </lineage>
</organism>
<dbReference type="RefSeq" id="WP_066706723.1">
    <property type="nucleotide sequence ID" value="NZ_JBHIWA010000065.1"/>
</dbReference>
<dbReference type="InterPro" id="IPR011010">
    <property type="entry name" value="DNA_brk_join_enz"/>
</dbReference>
<evidence type="ECO:0000313" key="7">
    <source>
        <dbReference type="EMBL" id="PCG13335.1"/>
    </source>
</evidence>
<dbReference type="GO" id="GO:0015074">
    <property type="term" value="P:DNA integration"/>
    <property type="evidence" value="ECO:0007669"/>
    <property type="project" value="UniProtKB-KW"/>
</dbReference>
<dbReference type="GO" id="GO:0006310">
    <property type="term" value="P:DNA recombination"/>
    <property type="evidence" value="ECO:0007669"/>
    <property type="project" value="UniProtKB-KW"/>
</dbReference>
<dbReference type="AlphaFoldDB" id="A0A2A4I4D1"/>
<dbReference type="Gene3D" id="1.10.443.10">
    <property type="entry name" value="Intergrase catalytic core"/>
    <property type="match status" value="1"/>
</dbReference>
<comment type="caution">
    <text evidence="7">The sequence shown here is derived from an EMBL/GenBank/DDBJ whole genome shotgun (WGS) entry which is preliminary data.</text>
</comment>
<name>A0A2A4I4D1_9SPHN</name>
<dbReference type="InterPro" id="IPR044068">
    <property type="entry name" value="CB"/>
</dbReference>
<dbReference type="EMBL" id="NWVC01000009">
    <property type="protein sequence ID" value="PCG13335.1"/>
    <property type="molecule type" value="Genomic_DNA"/>
</dbReference>
<dbReference type="SUPFAM" id="SSF56349">
    <property type="entry name" value="DNA breaking-rejoining enzymes"/>
    <property type="match status" value="1"/>
</dbReference>
<feature type="domain" description="Tyr recombinase" evidence="5">
    <location>
        <begin position="234"/>
        <end position="436"/>
    </location>
</feature>
<evidence type="ECO:0000259" key="5">
    <source>
        <dbReference type="PROSITE" id="PS51898"/>
    </source>
</evidence>
<evidence type="ECO:0000256" key="3">
    <source>
        <dbReference type="ARBA" id="ARBA00023172"/>
    </source>
</evidence>
<dbReference type="InterPro" id="IPR013762">
    <property type="entry name" value="Integrase-like_cat_sf"/>
</dbReference>
<keyword evidence="8" id="KW-1185">Reference proteome</keyword>
<dbReference type="PROSITE" id="PS51900">
    <property type="entry name" value="CB"/>
    <property type="match status" value="1"/>
</dbReference>
<keyword evidence="1" id="KW-0229">DNA integration</keyword>
<evidence type="ECO:0000313" key="8">
    <source>
        <dbReference type="Proteomes" id="UP000218323"/>
    </source>
</evidence>
<evidence type="ECO:0000259" key="6">
    <source>
        <dbReference type="PROSITE" id="PS51900"/>
    </source>
</evidence>
<proteinExistence type="predicted"/>
<evidence type="ECO:0000256" key="1">
    <source>
        <dbReference type="ARBA" id="ARBA00022908"/>
    </source>
</evidence>
<dbReference type="Proteomes" id="UP000218323">
    <property type="component" value="Unassembled WGS sequence"/>
</dbReference>